<evidence type="ECO:0000313" key="2">
    <source>
        <dbReference type="Proteomes" id="UP000076858"/>
    </source>
</evidence>
<organism evidence="1 2">
    <name type="scientific">Daphnia magna</name>
    <dbReference type="NCBI Taxonomy" id="35525"/>
    <lineage>
        <taxon>Eukaryota</taxon>
        <taxon>Metazoa</taxon>
        <taxon>Ecdysozoa</taxon>
        <taxon>Arthropoda</taxon>
        <taxon>Crustacea</taxon>
        <taxon>Branchiopoda</taxon>
        <taxon>Diplostraca</taxon>
        <taxon>Cladocera</taxon>
        <taxon>Anomopoda</taxon>
        <taxon>Daphniidae</taxon>
        <taxon>Daphnia</taxon>
    </lineage>
</organism>
<dbReference type="AlphaFoldDB" id="A0A0P5THC6"/>
<keyword evidence="2" id="KW-1185">Reference proteome</keyword>
<gene>
    <name evidence="1" type="ORF">APZ42_013290</name>
</gene>
<evidence type="ECO:0000313" key="1">
    <source>
        <dbReference type="EMBL" id="KZS20122.1"/>
    </source>
</evidence>
<accession>A0A0P5THC6</accession>
<dbReference type="Proteomes" id="UP000076858">
    <property type="component" value="Unassembled WGS sequence"/>
</dbReference>
<comment type="caution">
    <text evidence="1">The sequence shown here is derived from an EMBL/GenBank/DDBJ whole genome shotgun (WGS) entry which is preliminary data.</text>
</comment>
<name>A0A0P5THC6_9CRUS</name>
<protein>
    <submittedName>
        <fullName evidence="1">Uncharacterized protein</fullName>
    </submittedName>
</protein>
<reference evidence="1 2" key="1">
    <citation type="submission" date="2016-03" db="EMBL/GenBank/DDBJ databases">
        <title>EvidentialGene: Evidence-directed Construction of Genes on Genomes.</title>
        <authorList>
            <person name="Gilbert D.G."/>
            <person name="Choi J.-H."/>
            <person name="Mockaitis K."/>
            <person name="Colbourne J."/>
            <person name="Pfrender M."/>
        </authorList>
    </citation>
    <scope>NUCLEOTIDE SEQUENCE [LARGE SCALE GENOMIC DNA]</scope>
    <source>
        <strain evidence="1 2">Xinb3</strain>
        <tissue evidence="1">Complete organism</tissue>
    </source>
</reference>
<dbReference type="EMBL" id="LRGB01000245">
    <property type="protein sequence ID" value="KZS20122.1"/>
    <property type="molecule type" value="Genomic_DNA"/>
</dbReference>
<sequence>MSCLYLIRSSPPSSTSKVPHQRANRPTDLFGPSVGSARALGTGLLLCKRDVITTFSDSGAAAESGRPQDCWTVRLESCSGQEARRAGVALVEATACDASAANVLARSSNSTDRLLIQSVKWFTLARCLFTFMQNWSSRVGVLLVPHSGRDLLAYPSDAHRQTRLMVAACVSLRVLSSHWSHLPVRLALTPTPRVELQSCCDG</sequence>
<proteinExistence type="predicted"/>